<evidence type="ECO:0000256" key="10">
    <source>
        <dbReference type="RuleBase" id="RU261113"/>
    </source>
</evidence>
<dbReference type="Proteomes" id="UP001301350">
    <property type="component" value="Unassembled WGS sequence"/>
</dbReference>
<evidence type="ECO:0000256" key="4">
    <source>
        <dbReference type="ARBA" id="ARBA00022833"/>
    </source>
</evidence>
<evidence type="ECO:0000313" key="13">
    <source>
        <dbReference type="Proteomes" id="UP001301350"/>
    </source>
</evidence>
<dbReference type="GO" id="GO:0000124">
    <property type="term" value="C:SAGA complex"/>
    <property type="evidence" value="ECO:0007669"/>
    <property type="project" value="TreeGrafter"/>
</dbReference>
<evidence type="ECO:0000256" key="1">
    <source>
        <dbReference type="ARBA" id="ARBA00004123"/>
    </source>
</evidence>
<organism evidence="12 13">
    <name type="scientific">Cyanidium caldarium</name>
    <name type="common">Red alga</name>
    <dbReference type="NCBI Taxonomy" id="2771"/>
    <lineage>
        <taxon>Eukaryota</taxon>
        <taxon>Rhodophyta</taxon>
        <taxon>Bangiophyceae</taxon>
        <taxon>Cyanidiales</taxon>
        <taxon>Cyanidiaceae</taxon>
        <taxon>Cyanidium</taxon>
    </lineage>
</organism>
<feature type="compositionally biased region" description="Basic and acidic residues" evidence="11">
    <location>
        <begin position="268"/>
        <end position="290"/>
    </location>
</feature>
<dbReference type="PANTHER" id="PTHR46367">
    <property type="entry name" value="ATAXIN-7-LIKE PROTEIN 3"/>
    <property type="match status" value="1"/>
</dbReference>
<proteinExistence type="inferred from homology"/>
<keyword evidence="9" id="KW-0539">Nucleus</keyword>
<keyword evidence="7 10" id="KW-0010">Activator</keyword>
<keyword evidence="2" id="KW-0479">Metal-binding</keyword>
<evidence type="ECO:0000256" key="7">
    <source>
        <dbReference type="ARBA" id="ARBA00023159"/>
    </source>
</evidence>
<keyword evidence="6" id="KW-0805">Transcription regulation</keyword>
<feature type="region of interest" description="Disordered" evidence="11">
    <location>
        <begin position="256"/>
        <end position="336"/>
    </location>
</feature>
<keyword evidence="5" id="KW-0156">Chromatin regulator</keyword>
<dbReference type="EMBL" id="JANCYW010000007">
    <property type="protein sequence ID" value="KAK4536197.1"/>
    <property type="molecule type" value="Genomic_DNA"/>
</dbReference>
<dbReference type="GO" id="GO:0006357">
    <property type="term" value="P:regulation of transcription by RNA polymerase II"/>
    <property type="evidence" value="ECO:0007669"/>
    <property type="project" value="TreeGrafter"/>
</dbReference>
<evidence type="ECO:0000256" key="8">
    <source>
        <dbReference type="ARBA" id="ARBA00023163"/>
    </source>
</evidence>
<evidence type="ECO:0000256" key="11">
    <source>
        <dbReference type="SAM" id="MobiDB-lite"/>
    </source>
</evidence>
<reference evidence="12 13" key="1">
    <citation type="submission" date="2022-07" db="EMBL/GenBank/DDBJ databases">
        <title>Genome-wide signatures of adaptation to extreme environments.</title>
        <authorList>
            <person name="Cho C.H."/>
            <person name="Yoon H.S."/>
        </authorList>
    </citation>
    <scope>NUCLEOTIDE SEQUENCE [LARGE SCALE GENOMIC DNA]</scope>
    <source>
        <strain evidence="12 13">DBV 063 E5</strain>
    </source>
</reference>
<evidence type="ECO:0000256" key="2">
    <source>
        <dbReference type="ARBA" id="ARBA00022723"/>
    </source>
</evidence>
<evidence type="ECO:0000256" key="5">
    <source>
        <dbReference type="ARBA" id="ARBA00022853"/>
    </source>
</evidence>
<evidence type="ECO:0000256" key="6">
    <source>
        <dbReference type="ARBA" id="ARBA00023015"/>
    </source>
</evidence>
<comment type="caution">
    <text evidence="12">The sequence shown here is derived from an EMBL/GenBank/DDBJ whole genome shotgun (WGS) entry which is preliminary data.</text>
</comment>
<keyword evidence="13" id="KW-1185">Reference proteome</keyword>
<name>A0AAV9IVB0_CYACA</name>
<dbReference type="AlphaFoldDB" id="A0AAV9IVB0"/>
<keyword evidence="4" id="KW-0862">Zinc</keyword>
<comment type="similarity">
    <text evidence="10">Belongs to the SGF11 family.</text>
</comment>
<dbReference type="GO" id="GO:0003713">
    <property type="term" value="F:transcription coactivator activity"/>
    <property type="evidence" value="ECO:0007669"/>
    <property type="project" value="TreeGrafter"/>
</dbReference>
<dbReference type="GO" id="GO:0071819">
    <property type="term" value="C:DUBm complex"/>
    <property type="evidence" value="ECO:0007669"/>
    <property type="project" value="TreeGrafter"/>
</dbReference>
<evidence type="ECO:0000313" key="12">
    <source>
        <dbReference type="EMBL" id="KAK4536197.1"/>
    </source>
</evidence>
<feature type="compositionally biased region" description="Basic and acidic residues" evidence="11">
    <location>
        <begin position="80"/>
        <end position="105"/>
    </location>
</feature>
<feature type="region of interest" description="Disordered" evidence="11">
    <location>
        <begin position="1"/>
        <end position="112"/>
    </location>
</feature>
<sequence length="336" mass="36828">MAPRRKTRRSGRRGRPPASREPTEAVEVGFHGPDAASDSDENSEDKNEVLAEQPAEEERAPPPLPVRRRGRPPRAGGPATRDRPLLHADELQQHRNGRREDHPDEPVGESMVDEEAVKGKLTDILARLDEEGHGARVDPTPSMSARLHLTLGVYGELLDAAMQEACREAHREEIVRGCMQDTVWERPRGCALRDMAPAPMAATENKPSAGRGGAREVVLTCSHCNSSVAVSRYAPHLERCVGKGGRQSSRAATVRLRNHAQSNGPLQRVDEGGEAREGDWRMPDSNGDREAAEEEETSSAASDNDGDFEETPRPSNVTKRTRTAAVPLRKSNRPAR</sequence>
<dbReference type="GO" id="GO:0006325">
    <property type="term" value="P:chromatin organization"/>
    <property type="evidence" value="ECO:0007669"/>
    <property type="project" value="UniProtKB-KW"/>
</dbReference>
<comment type="subcellular location">
    <subcellularLocation>
        <location evidence="1 10">Nucleus</location>
    </subcellularLocation>
</comment>
<accession>A0AAV9IVB0</accession>
<keyword evidence="8" id="KW-0804">Transcription</keyword>
<feature type="compositionally biased region" description="Basic residues" evidence="11">
    <location>
        <begin position="1"/>
        <end position="15"/>
    </location>
</feature>
<gene>
    <name evidence="12" type="ORF">CDCA_CDCA07G2222</name>
</gene>
<dbReference type="PANTHER" id="PTHR46367:SF1">
    <property type="entry name" value="ATAXIN-7-LIKE PROTEIN 3"/>
    <property type="match status" value="1"/>
</dbReference>
<dbReference type="Pfam" id="PF08209">
    <property type="entry name" value="Sgf11"/>
    <property type="match status" value="1"/>
</dbReference>
<keyword evidence="3" id="KW-0863">Zinc-finger</keyword>
<evidence type="ECO:0000256" key="9">
    <source>
        <dbReference type="ARBA" id="ARBA00023242"/>
    </source>
</evidence>
<dbReference type="InterPro" id="IPR013246">
    <property type="entry name" value="SAGA_su_Sgf11"/>
</dbReference>
<dbReference type="GO" id="GO:0008270">
    <property type="term" value="F:zinc ion binding"/>
    <property type="evidence" value="ECO:0007669"/>
    <property type="project" value="UniProtKB-KW"/>
</dbReference>
<dbReference type="InterPro" id="IPR051078">
    <property type="entry name" value="SGF11"/>
</dbReference>
<evidence type="ECO:0000256" key="3">
    <source>
        <dbReference type="ARBA" id="ARBA00022771"/>
    </source>
</evidence>
<protein>
    <recommendedName>
        <fullName evidence="10">SAGA-associated factor 11</fullName>
    </recommendedName>
</protein>
<dbReference type="Gene3D" id="3.30.160.60">
    <property type="entry name" value="Classic Zinc Finger"/>
    <property type="match status" value="1"/>
</dbReference>